<keyword evidence="1" id="KW-0509">mRNA transport</keyword>
<keyword evidence="1" id="KW-0653">Protein transport</keyword>
<dbReference type="Pfam" id="PF07714">
    <property type="entry name" value="PK_Tyr_Ser-Thr"/>
    <property type="match status" value="1"/>
</dbReference>
<keyword evidence="1" id="KW-0811">Translocation</keyword>
<dbReference type="InterPro" id="IPR000719">
    <property type="entry name" value="Prot_kinase_dom"/>
</dbReference>
<keyword evidence="1" id="KW-0539">Nucleus</keyword>
<dbReference type="GO" id="GO:0004672">
    <property type="term" value="F:protein kinase activity"/>
    <property type="evidence" value="ECO:0007669"/>
    <property type="project" value="InterPro"/>
</dbReference>
<evidence type="ECO:0000313" key="3">
    <source>
        <dbReference type="EMBL" id="KAJ0209308.1"/>
    </source>
</evidence>
<proteinExistence type="inferred from homology"/>
<accession>A0A9R1VNN0</accession>
<keyword evidence="1" id="KW-0472">Membrane</keyword>
<dbReference type="Gene3D" id="1.10.510.10">
    <property type="entry name" value="Transferase(Phosphotransferase) domain 1"/>
    <property type="match status" value="1"/>
</dbReference>
<dbReference type="PANTHER" id="PTHR47987:SF5">
    <property type="entry name" value="PROTEIN KINASE DOMAIN-CONTAINING PROTEIN"/>
    <property type="match status" value="1"/>
</dbReference>
<feature type="domain" description="Protein kinase" evidence="2">
    <location>
        <begin position="68"/>
        <end position="352"/>
    </location>
</feature>
<dbReference type="InterPro" id="IPR011009">
    <property type="entry name" value="Kinase-like_dom_sf"/>
</dbReference>
<dbReference type="Pfam" id="PF07575">
    <property type="entry name" value="Nucleopor_Nup85"/>
    <property type="match status" value="1"/>
</dbReference>
<organism evidence="3 4">
    <name type="scientific">Lactuca sativa</name>
    <name type="common">Garden lettuce</name>
    <dbReference type="NCBI Taxonomy" id="4236"/>
    <lineage>
        <taxon>Eukaryota</taxon>
        <taxon>Viridiplantae</taxon>
        <taxon>Streptophyta</taxon>
        <taxon>Embryophyta</taxon>
        <taxon>Tracheophyta</taxon>
        <taxon>Spermatophyta</taxon>
        <taxon>Magnoliopsida</taxon>
        <taxon>eudicotyledons</taxon>
        <taxon>Gunneridae</taxon>
        <taxon>Pentapetalae</taxon>
        <taxon>asterids</taxon>
        <taxon>campanulids</taxon>
        <taxon>Asterales</taxon>
        <taxon>Asteraceae</taxon>
        <taxon>Cichorioideae</taxon>
        <taxon>Cichorieae</taxon>
        <taxon>Lactucinae</taxon>
        <taxon>Lactuca</taxon>
    </lineage>
</organism>
<dbReference type="SUPFAM" id="SSF56112">
    <property type="entry name" value="Protein kinase-like (PK-like)"/>
    <property type="match status" value="1"/>
</dbReference>
<dbReference type="InterPro" id="IPR001245">
    <property type="entry name" value="Ser-Thr/Tyr_kinase_cat_dom"/>
</dbReference>
<comment type="subunit">
    <text evidence="1">Component of the nuclear pore complex (NPC).</text>
</comment>
<comment type="caution">
    <text evidence="3">The sequence shown here is derived from an EMBL/GenBank/DDBJ whole genome shotgun (WGS) entry which is preliminary data.</text>
</comment>
<sequence length="352" mass="39722">MVQWAMRLPTRHCFEITNSDSQNYDQNDGIPENGAIVCVGDDEFQSDSSSSPDHDSILLPKELEGLHEKYSATLSRASISNIKLQTREHDGKEIAFKILKSSEDFLKEFVLEIEIIIALNHQNIISLFGLCFEYNNLLLVYDFLSRGSLEDNLHSNEKYLAFGWSERYKGALGVAEALFFLSTHQVYILLSDDFEPQLSGFGLAKWGSTTSSHITCIDVAGTFGMIAHATELLTPGNIQVEILLKEERHNNIEICRLYNLDSVSPNDMKIAIMHHWKHGRKGSGIFWLQQAHDEVRLNRNAQKLFDFVGKRKKHGRSLFSLESGIGVLSDGLALLLPKPKALWGALSYLKPR</sequence>
<dbReference type="Proteomes" id="UP000235145">
    <property type="component" value="Unassembled WGS sequence"/>
</dbReference>
<evidence type="ECO:0000313" key="4">
    <source>
        <dbReference type="Proteomes" id="UP000235145"/>
    </source>
</evidence>
<dbReference type="GO" id="GO:0005524">
    <property type="term" value="F:ATP binding"/>
    <property type="evidence" value="ECO:0007669"/>
    <property type="project" value="InterPro"/>
</dbReference>
<gene>
    <name evidence="3" type="ORF">LSAT_V11C400173850</name>
</gene>
<dbReference type="InterPro" id="IPR046958">
    <property type="entry name" value="RBK1/2/STUNTED"/>
</dbReference>
<dbReference type="GO" id="GO:0015031">
    <property type="term" value="P:protein transport"/>
    <property type="evidence" value="ECO:0007669"/>
    <property type="project" value="UniProtKB-KW"/>
</dbReference>
<comment type="subcellular location">
    <subcellularLocation>
        <location evidence="1">Nucleus</location>
        <location evidence="1">Nuclear pore complex</location>
    </subcellularLocation>
</comment>
<comment type="similarity">
    <text evidence="1">Belongs to the nucleoporin Nup85 family.</text>
</comment>
<dbReference type="PROSITE" id="PS50011">
    <property type="entry name" value="PROTEIN_KINASE_DOM"/>
    <property type="match status" value="1"/>
</dbReference>
<comment type="function">
    <text evidence="1">Functions as a component of the nuclear pore complex (NPC).</text>
</comment>
<dbReference type="AlphaFoldDB" id="A0A9R1VNN0"/>
<dbReference type="GO" id="GO:0016301">
    <property type="term" value="F:kinase activity"/>
    <property type="evidence" value="ECO:0000318"/>
    <property type="project" value="GO_Central"/>
</dbReference>
<reference evidence="3 4" key="1">
    <citation type="journal article" date="2017" name="Nat. Commun.">
        <title>Genome assembly with in vitro proximity ligation data and whole-genome triplication in lettuce.</title>
        <authorList>
            <person name="Reyes-Chin-Wo S."/>
            <person name="Wang Z."/>
            <person name="Yang X."/>
            <person name="Kozik A."/>
            <person name="Arikit S."/>
            <person name="Song C."/>
            <person name="Xia L."/>
            <person name="Froenicke L."/>
            <person name="Lavelle D.O."/>
            <person name="Truco M.J."/>
            <person name="Xia R."/>
            <person name="Zhu S."/>
            <person name="Xu C."/>
            <person name="Xu H."/>
            <person name="Xu X."/>
            <person name="Cox K."/>
            <person name="Korf I."/>
            <person name="Meyers B.C."/>
            <person name="Michelmore R.W."/>
        </authorList>
    </citation>
    <scope>NUCLEOTIDE SEQUENCE [LARGE SCALE GENOMIC DNA]</scope>
    <source>
        <strain evidence="4">cv. Salinas</strain>
        <tissue evidence="3">Seedlings</tissue>
    </source>
</reference>
<name>A0A9R1VNN0_LACSA</name>
<dbReference type="GO" id="GO:0005643">
    <property type="term" value="C:nuclear pore"/>
    <property type="evidence" value="ECO:0007669"/>
    <property type="project" value="UniProtKB-SubCell"/>
</dbReference>
<keyword evidence="4" id="KW-1185">Reference proteome</keyword>
<dbReference type="GO" id="GO:0051028">
    <property type="term" value="P:mRNA transport"/>
    <property type="evidence" value="ECO:0007669"/>
    <property type="project" value="UniProtKB-KW"/>
</dbReference>
<dbReference type="InterPro" id="IPR011502">
    <property type="entry name" value="Nucleoporin_Nup85"/>
</dbReference>
<dbReference type="GO" id="GO:0031965">
    <property type="term" value="C:nuclear membrane"/>
    <property type="evidence" value="ECO:0007669"/>
    <property type="project" value="UniProtKB-UniRule"/>
</dbReference>
<evidence type="ECO:0000259" key="2">
    <source>
        <dbReference type="PROSITE" id="PS50011"/>
    </source>
</evidence>
<keyword evidence="1" id="KW-0813">Transport</keyword>
<evidence type="ECO:0000256" key="1">
    <source>
        <dbReference type="RuleBase" id="RU365073"/>
    </source>
</evidence>
<dbReference type="EMBL" id="NBSK02000004">
    <property type="protein sequence ID" value="KAJ0209308.1"/>
    <property type="molecule type" value="Genomic_DNA"/>
</dbReference>
<keyword evidence="1" id="KW-0906">Nuclear pore complex</keyword>
<protein>
    <recommendedName>
        <fullName evidence="1">Nuclear pore complex protein Nup85</fullName>
    </recommendedName>
</protein>
<dbReference type="PANTHER" id="PTHR47987">
    <property type="entry name" value="OS08G0249100 PROTEIN"/>
    <property type="match status" value="1"/>
</dbReference>